<evidence type="ECO:0000256" key="4">
    <source>
        <dbReference type="ARBA" id="ARBA00022692"/>
    </source>
</evidence>
<comment type="subcellular location">
    <subcellularLocation>
        <location evidence="1">Cell membrane</location>
        <topology evidence="1">Multi-pass membrane protein</topology>
    </subcellularLocation>
</comment>
<dbReference type="Pfam" id="PF02028">
    <property type="entry name" value="BCCT"/>
    <property type="match status" value="1"/>
</dbReference>
<dbReference type="RefSeq" id="WP_110144899.1">
    <property type="nucleotide sequence ID" value="NZ_BAAFHP010000004.1"/>
</dbReference>
<dbReference type="EMBL" id="QEIT01000037">
    <property type="protein sequence ID" value="PWZ74402.1"/>
    <property type="molecule type" value="Genomic_DNA"/>
</dbReference>
<proteinExistence type="predicted"/>
<keyword evidence="5" id="KW-1133">Transmembrane helix</keyword>
<keyword evidence="2" id="KW-0813">Transport</keyword>
<keyword evidence="4" id="KW-0812">Transmembrane</keyword>
<evidence type="ECO:0000256" key="6">
    <source>
        <dbReference type="ARBA" id="ARBA00023136"/>
    </source>
</evidence>
<dbReference type="InterPro" id="IPR000060">
    <property type="entry name" value="BCCT_transptr"/>
</dbReference>
<sequence>MTFIVFLSLFLIFSLIGKLCLGKPDEPEFKTISWLAMLFSTGDGSLFLRHHRTDDTRFNATECET</sequence>
<evidence type="ECO:0000313" key="8">
    <source>
        <dbReference type="Proteomes" id="UP000246800"/>
    </source>
</evidence>
<dbReference type="AlphaFoldDB" id="A0A317YPL1"/>
<protein>
    <submittedName>
        <fullName evidence="7">Uncharacterized protein</fullName>
    </submittedName>
</protein>
<keyword evidence="6" id="KW-0472">Membrane</keyword>
<evidence type="ECO:0000256" key="3">
    <source>
        <dbReference type="ARBA" id="ARBA00022475"/>
    </source>
</evidence>
<dbReference type="Proteomes" id="UP000246800">
    <property type="component" value="Unassembled WGS sequence"/>
</dbReference>
<dbReference type="GO" id="GO:0005886">
    <property type="term" value="C:plasma membrane"/>
    <property type="evidence" value="ECO:0007669"/>
    <property type="project" value="UniProtKB-SubCell"/>
</dbReference>
<gene>
    <name evidence="7" type="ORF">DD902_08140</name>
</gene>
<accession>A0A317YPL1</accession>
<keyword evidence="3" id="KW-1003">Cell membrane</keyword>
<evidence type="ECO:0000313" key="7">
    <source>
        <dbReference type="EMBL" id="PWZ74402.1"/>
    </source>
</evidence>
<evidence type="ECO:0000256" key="2">
    <source>
        <dbReference type="ARBA" id="ARBA00022448"/>
    </source>
</evidence>
<evidence type="ECO:0000256" key="1">
    <source>
        <dbReference type="ARBA" id="ARBA00004651"/>
    </source>
</evidence>
<dbReference type="GO" id="GO:0022857">
    <property type="term" value="F:transmembrane transporter activity"/>
    <property type="evidence" value="ECO:0007669"/>
    <property type="project" value="InterPro"/>
</dbReference>
<organism evidence="7 8">
    <name type="scientific">Staphylococcus pseudintermedius</name>
    <dbReference type="NCBI Taxonomy" id="283734"/>
    <lineage>
        <taxon>Bacteria</taxon>
        <taxon>Bacillati</taxon>
        <taxon>Bacillota</taxon>
        <taxon>Bacilli</taxon>
        <taxon>Bacillales</taxon>
        <taxon>Staphylococcaceae</taxon>
        <taxon>Staphylococcus</taxon>
        <taxon>Staphylococcus intermedius group</taxon>
    </lineage>
</organism>
<evidence type="ECO:0000256" key="5">
    <source>
        <dbReference type="ARBA" id="ARBA00022989"/>
    </source>
</evidence>
<name>A0A317YPL1_STAPS</name>
<reference evidence="7 8" key="1">
    <citation type="journal article" date="2018" name="Vet. Microbiol.">
        <title>Clonal diversity and geographic distribution of methicillin-resistant Staphylococcus pseudintermedius from Australian animals: Discovery of novel sequence types.</title>
        <authorList>
            <person name="Worthing K.A."/>
            <person name="Abraham S."/>
            <person name="Coombs G.W."/>
            <person name="Pang S."/>
            <person name="Saputra S."/>
            <person name="Jordan D."/>
            <person name="Trott D.J."/>
            <person name="Norris J.M."/>
        </authorList>
    </citation>
    <scope>NUCLEOTIDE SEQUENCE [LARGE SCALE GENOMIC DNA]</scope>
    <source>
        <strain evidence="7 8">ST525 1</strain>
    </source>
</reference>
<comment type="caution">
    <text evidence="7">The sequence shown here is derived from an EMBL/GenBank/DDBJ whole genome shotgun (WGS) entry which is preliminary data.</text>
</comment>